<evidence type="ECO:0000313" key="2">
    <source>
        <dbReference type="Proteomes" id="UP001500459"/>
    </source>
</evidence>
<sequence>MSILKKLSLLIIISMLFFGCNKRQKINLIEEVRKGNHLDMAQELTVSEFFQIWVRRGIPWKANVEITQVYTDENNVYFYERLNLRNTQYLGNRKFERGIEKLFKINKSELNKSFGFYTNLDPTGIQGINLKKEFAKKNDLQKEYN</sequence>
<dbReference type="PROSITE" id="PS51257">
    <property type="entry name" value="PROKAR_LIPOPROTEIN"/>
    <property type="match status" value="1"/>
</dbReference>
<dbReference type="RefSeq" id="WP_344930481.1">
    <property type="nucleotide sequence ID" value="NZ_BAABCW010000026.1"/>
</dbReference>
<evidence type="ECO:0008006" key="3">
    <source>
        <dbReference type="Google" id="ProtNLM"/>
    </source>
</evidence>
<dbReference type="EMBL" id="BAABCW010000026">
    <property type="protein sequence ID" value="GAA3521462.1"/>
    <property type="molecule type" value="Genomic_DNA"/>
</dbReference>
<proteinExistence type="predicted"/>
<dbReference type="Proteomes" id="UP001500459">
    <property type="component" value="Unassembled WGS sequence"/>
</dbReference>
<comment type="caution">
    <text evidence="1">The sequence shown here is derived from an EMBL/GenBank/DDBJ whole genome shotgun (WGS) entry which is preliminary data.</text>
</comment>
<keyword evidence="2" id="KW-1185">Reference proteome</keyword>
<reference evidence="2" key="1">
    <citation type="journal article" date="2019" name="Int. J. Syst. Evol. Microbiol.">
        <title>The Global Catalogue of Microorganisms (GCM) 10K type strain sequencing project: providing services to taxonomists for standard genome sequencing and annotation.</title>
        <authorList>
            <consortium name="The Broad Institute Genomics Platform"/>
            <consortium name="The Broad Institute Genome Sequencing Center for Infectious Disease"/>
            <person name="Wu L."/>
            <person name="Ma J."/>
        </authorList>
    </citation>
    <scope>NUCLEOTIDE SEQUENCE [LARGE SCALE GENOMIC DNA]</scope>
    <source>
        <strain evidence="2">JCM 17106</strain>
    </source>
</reference>
<evidence type="ECO:0000313" key="1">
    <source>
        <dbReference type="EMBL" id="GAA3521462.1"/>
    </source>
</evidence>
<organism evidence="1 2">
    <name type="scientific">Aquimarina addita</name>
    <dbReference type="NCBI Taxonomy" id="870485"/>
    <lineage>
        <taxon>Bacteria</taxon>
        <taxon>Pseudomonadati</taxon>
        <taxon>Bacteroidota</taxon>
        <taxon>Flavobacteriia</taxon>
        <taxon>Flavobacteriales</taxon>
        <taxon>Flavobacteriaceae</taxon>
        <taxon>Aquimarina</taxon>
    </lineage>
</organism>
<gene>
    <name evidence="1" type="ORF">GCM10022393_39820</name>
</gene>
<protein>
    <recommendedName>
        <fullName evidence="3">Lipoprotein</fullName>
    </recommendedName>
</protein>
<name>A0ABP6UVJ4_9FLAO</name>
<accession>A0ABP6UVJ4</accession>